<name>A0A5C3PE45_9APHY</name>
<dbReference type="Proteomes" id="UP000308197">
    <property type="component" value="Unassembled WGS sequence"/>
</dbReference>
<dbReference type="AlphaFoldDB" id="A0A5C3PE45"/>
<feature type="compositionally biased region" description="Low complexity" evidence="1">
    <location>
        <begin position="1"/>
        <end position="13"/>
    </location>
</feature>
<feature type="region of interest" description="Disordered" evidence="1">
    <location>
        <begin position="1"/>
        <end position="40"/>
    </location>
</feature>
<sequence>MASDDSAAASTSMDPPPPSPSVSSSQAPAPASTSAGPSKAKYPMPLPDFVYGGDRLRKMFPTRSLPAELNPLCVHCDDLDDLPLVWFGVLYDQYKLFGYARRRGWAVKQRPDDEEYDMLLTFENLVYKYCEKYGLVIQTREVWGTAKLLITLYSNRDIADYTTRHRDRARKTFKAMGYAEDEPQWYLDLDEEY</sequence>
<accession>A0A5C3PE45</accession>
<dbReference type="EMBL" id="ML211179">
    <property type="protein sequence ID" value="TFK86878.1"/>
    <property type="molecule type" value="Genomic_DNA"/>
</dbReference>
<organism evidence="2 3">
    <name type="scientific">Polyporus arcularius HHB13444</name>
    <dbReference type="NCBI Taxonomy" id="1314778"/>
    <lineage>
        <taxon>Eukaryota</taxon>
        <taxon>Fungi</taxon>
        <taxon>Dikarya</taxon>
        <taxon>Basidiomycota</taxon>
        <taxon>Agaricomycotina</taxon>
        <taxon>Agaricomycetes</taxon>
        <taxon>Polyporales</taxon>
        <taxon>Polyporaceae</taxon>
        <taxon>Polyporus</taxon>
    </lineage>
</organism>
<keyword evidence="3" id="KW-1185">Reference proteome</keyword>
<gene>
    <name evidence="2" type="ORF">K466DRAFT_135770</name>
</gene>
<evidence type="ECO:0000256" key="1">
    <source>
        <dbReference type="SAM" id="MobiDB-lite"/>
    </source>
</evidence>
<dbReference type="InParanoid" id="A0A5C3PE45"/>
<protein>
    <submittedName>
        <fullName evidence="2">Uncharacterized protein</fullName>
    </submittedName>
</protein>
<feature type="compositionally biased region" description="Low complexity" evidence="1">
    <location>
        <begin position="21"/>
        <end position="38"/>
    </location>
</feature>
<proteinExistence type="predicted"/>
<reference evidence="2 3" key="1">
    <citation type="journal article" date="2019" name="Nat. Ecol. Evol.">
        <title>Megaphylogeny resolves global patterns of mushroom evolution.</title>
        <authorList>
            <person name="Varga T."/>
            <person name="Krizsan K."/>
            <person name="Foldi C."/>
            <person name="Dima B."/>
            <person name="Sanchez-Garcia M."/>
            <person name="Sanchez-Ramirez S."/>
            <person name="Szollosi G.J."/>
            <person name="Szarkandi J.G."/>
            <person name="Papp V."/>
            <person name="Albert L."/>
            <person name="Andreopoulos W."/>
            <person name="Angelini C."/>
            <person name="Antonin V."/>
            <person name="Barry K.W."/>
            <person name="Bougher N.L."/>
            <person name="Buchanan P."/>
            <person name="Buyck B."/>
            <person name="Bense V."/>
            <person name="Catcheside P."/>
            <person name="Chovatia M."/>
            <person name="Cooper J."/>
            <person name="Damon W."/>
            <person name="Desjardin D."/>
            <person name="Finy P."/>
            <person name="Geml J."/>
            <person name="Haridas S."/>
            <person name="Hughes K."/>
            <person name="Justo A."/>
            <person name="Karasinski D."/>
            <person name="Kautmanova I."/>
            <person name="Kiss B."/>
            <person name="Kocsube S."/>
            <person name="Kotiranta H."/>
            <person name="LaButti K.M."/>
            <person name="Lechner B.E."/>
            <person name="Liimatainen K."/>
            <person name="Lipzen A."/>
            <person name="Lukacs Z."/>
            <person name="Mihaltcheva S."/>
            <person name="Morgado L.N."/>
            <person name="Niskanen T."/>
            <person name="Noordeloos M.E."/>
            <person name="Ohm R.A."/>
            <person name="Ortiz-Santana B."/>
            <person name="Ovrebo C."/>
            <person name="Racz N."/>
            <person name="Riley R."/>
            <person name="Savchenko A."/>
            <person name="Shiryaev A."/>
            <person name="Soop K."/>
            <person name="Spirin V."/>
            <person name="Szebenyi C."/>
            <person name="Tomsovsky M."/>
            <person name="Tulloss R.E."/>
            <person name="Uehling J."/>
            <person name="Grigoriev I.V."/>
            <person name="Vagvolgyi C."/>
            <person name="Papp T."/>
            <person name="Martin F.M."/>
            <person name="Miettinen O."/>
            <person name="Hibbett D.S."/>
            <person name="Nagy L.G."/>
        </authorList>
    </citation>
    <scope>NUCLEOTIDE SEQUENCE [LARGE SCALE GENOMIC DNA]</scope>
    <source>
        <strain evidence="2 3">HHB13444</strain>
    </source>
</reference>
<evidence type="ECO:0000313" key="3">
    <source>
        <dbReference type="Proteomes" id="UP000308197"/>
    </source>
</evidence>
<evidence type="ECO:0000313" key="2">
    <source>
        <dbReference type="EMBL" id="TFK86878.1"/>
    </source>
</evidence>